<name>A0ABX8NT60_9PSED</name>
<keyword evidence="2" id="KW-1185">Reference proteome</keyword>
<dbReference type="EMBL" id="CP077077">
    <property type="protein sequence ID" value="QXH59262.1"/>
    <property type="molecule type" value="Genomic_DNA"/>
</dbReference>
<organism evidence="1 2">
    <name type="scientific">Pseudomonas maumuensis</name>
    <dbReference type="NCBI Taxonomy" id="2842354"/>
    <lineage>
        <taxon>Bacteria</taxon>
        <taxon>Pseudomonadati</taxon>
        <taxon>Pseudomonadota</taxon>
        <taxon>Gammaproteobacteria</taxon>
        <taxon>Pseudomonadales</taxon>
        <taxon>Pseudomonadaceae</taxon>
        <taxon>Pseudomonas</taxon>
    </lineage>
</organism>
<sequence>MLMTFIRLQRRRDDFKRDWVLRNTEVKEVWGVGRRMTAHPRGDGHPHGHGPGERREVRLACLFGHLTIDSATLSSAHRVG</sequence>
<protein>
    <submittedName>
        <fullName evidence="1">Uncharacterized protein</fullName>
    </submittedName>
</protein>
<gene>
    <name evidence="1" type="ORF">KSS90_17460</name>
</gene>
<accession>A0ABX8NT60</accession>
<evidence type="ECO:0000313" key="1">
    <source>
        <dbReference type="EMBL" id="QXH59262.1"/>
    </source>
</evidence>
<reference evidence="1 2" key="1">
    <citation type="journal article" date="2021" name="Microorganisms">
        <title>The Ever-Expanding Pseudomonas Genus: Description of 43 New Species and Partition of the Pseudomonas putida Group.</title>
        <authorList>
            <person name="Girard L."/>
            <person name="Lood C."/>
            <person name="Hofte M."/>
            <person name="Vandamme P."/>
            <person name="Rokni-Zadeh H."/>
            <person name="van Noort V."/>
            <person name="Lavigne R."/>
            <person name="De Mot R."/>
        </authorList>
    </citation>
    <scope>NUCLEOTIDE SEQUENCE [LARGE SCALE GENOMIC DNA]</scope>
    <source>
        <strain evidence="1 2">COW77</strain>
    </source>
</reference>
<proteinExistence type="predicted"/>
<dbReference type="Proteomes" id="UP000824010">
    <property type="component" value="Chromosome"/>
</dbReference>
<evidence type="ECO:0000313" key="2">
    <source>
        <dbReference type="Proteomes" id="UP000824010"/>
    </source>
</evidence>